<dbReference type="AlphaFoldDB" id="A0A2A9E919"/>
<dbReference type="PANTHER" id="PTHR43384">
    <property type="entry name" value="SEPTUM SITE-DETERMINING PROTEIN MIND HOMOLOG, CHLOROPLASTIC-RELATED"/>
    <property type="match status" value="1"/>
</dbReference>
<dbReference type="Gene3D" id="3.40.50.300">
    <property type="entry name" value="P-loop containing nucleotide triphosphate hydrolases"/>
    <property type="match status" value="1"/>
</dbReference>
<evidence type="ECO:0000256" key="5">
    <source>
        <dbReference type="SAM" id="Phobius"/>
    </source>
</evidence>
<evidence type="ECO:0000256" key="3">
    <source>
        <dbReference type="PROSITE-ProRule" id="PRU00169"/>
    </source>
</evidence>
<dbReference type="InterPro" id="IPR050625">
    <property type="entry name" value="ParA/MinD_ATPase"/>
</dbReference>
<feature type="modified residue" description="4-aspartylphosphate" evidence="3">
    <location>
        <position position="56"/>
    </location>
</feature>
<keyword evidence="5" id="KW-0812">Transmembrane</keyword>
<feature type="region of interest" description="Disordered" evidence="4">
    <location>
        <begin position="380"/>
        <end position="479"/>
    </location>
</feature>
<keyword evidence="8" id="KW-1185">Reference proteome</keyword>
<dbReference type="Proteomes" id="UP000225548">
    <property type="component" value="Unassembled WGS sequence"/>
</dbReference>
<evidence type="ECO:0000313" key="8">
    <source>
        <dbReference type="Proteomes" id="UP000225548"/>
    </source>
</evidence>
<dbReference type="InterPro" id="IPR011006">
    <property type="entry name" value="CheY-like_superfamily"/>
</dbReference>
<evidence type="ECO:0000256" key="4">
    <source>
        <dbReference type="SAM" id="MobiDB-lite"/>
    </source>
</evidence>
<feature type="compositionally biased region" description="Basic residues" evidence="4">
    <location>
        <begin position="394"/>
        <end position="413"/>
    </location>
</feature>
<feature type="compositionally biased region" description="Low complexity" evidence="4">
    <location>
        <begin position="447"/>
        <end position="457"/>
    </location>
</feature>
<feature type="compositionally biased region" description="Basic and acidic residues" evidence="4">
    <location>
        <begin position="458"/>
        <end position="471"/>
    </location>
</feature>
<dbReference type="InterPro" id="IPR027417">
    <property type="entry name" value="P-loop_NTPase"/>
</dbReference>
<dbReference type="InterPro" id="IPR001789">
    <property type="entry name" value="Sig_transdc_resp-reg_receiver"/>
</dbReference>
<evidence type="ECO:0000256" key="1">
    <source>
        <dbReference type="ARBA" id="ARBA00022741"/>
    </source>
</evidence>
<reference evidence="7 8" key="1">
    <citation type="submission" date="2017-10" db="EMBL/GenBank/DDBJ databases">
        <title>Sequencing the genomes of 1000 actinobacteria strains.</title>
        <authorList>
            <person name="Klenk H.-P."/>
        </authorList>
    </citation>
    <scope>NUCLEOTIDE SEQUENCE [LARGE SCALE GENOMIC DNA]</scope>
    <source>
        <strain evidence="7 8">DSM 18966</strain>
    </source>
</reference>
<evidence type="ECO:0000256" key="2">
    <source>
        <dbReference type="ARBA" id="ARBA00022840"/>
    </source>
</evidence>
<comment type="caution">
    <text evidence="7">The sequence shown here is derived from an EMBL/GenBank/DDBJ whole genome shotgun (WGS) entry which is preliminary data.</text>
</comment>
<feature type="domain" description="Response regulatory" evidence="6">
    <location>
        <begin position="4"/>
        <end position="121"/>
    </location>
</feature>
<keyword evidence="3" id="KW-0597">Phosphoprotein</keyword>
<feature type="transmembrane region" description="Helical" evidence="5">
    <location>
        <begin position="487"/>
        <end position="512"/>
    </location>
</feature>
<keyword evidence="5" id="KW-0472">Membrane</keyword>
<keyword evidence="2" id="KW-0067">ATP-binding</keyword>
<dbReference type="Gene3D" id="3.40.50.2300">
    <property type="match status" value="1"/>
</dbReference>
<evidence type="ECO:0000259" key="6">
    <source>
        <dbReference type="PROSITE" id="PS50110"/>
    </source>
</evidence>
<dbReference type="GO" id="GO:0016887">
    <property type="term" value="F:ATP hydrolysis activity"/>
    <property type="evidence" value="ECO:0007669"/>
    <property type="project" value="TreeGrafter"/>
</dbReference>
<dbReference type="SUPFAM" id="SSF52540">
    <property type="entry name" value="P-loop containing nucleoside triphosphate hydrolases"/>
    <property type="match status" value="1"/>
</dbReference>
<name>A0A2A9E919_9MICO</name>
<dbReference type="EMBL" id="PDJG01000001">
    <property type="protein sequence ID" value="PFG34690.1"/>
    <property type="molecule type" value="Genomic_DNA"/>
</dbReference>
<gene>
    <name evidence="7" type="ORF">ATL42_2610</name>
</gene>
<dbReference type="PROSITE" id="PS50110">
    <property type="entry name" value="RESPONSE_REGULATORY"/>
    <property type="match status" value="1"/>
</dbReference>
<protein>
    <submittedName>
        <fullName evidence="7">Pilus assembly protein CpaE</fullName>
    </submittedName>
</protein>
<evidence type="ECO:0000313" key="7">
    <source>
        <dbReference type="EMBL" id="PFG34690.1"/>
    </source>
</evidence>
<sequence>MNVKAILVTDDPAVHERTQNLLLESGTMELVRVTSDVDEVAKTVGRVGDVGVVLVDETVRDGQGHALARQLGAMLPLLGLVMLVEEAGPDGLAAAMDVGARSVVARTAPLDELVSRLESVAAWTAAANDAVGRSDQGGHRGRVVAVAGAKGGVGTSVYTLLLSLALARRGAGVVTAVDFDLASGDLAGYLGVSTRKSVVDLAALGDEVSGRSLRETTYPVPGGLRLVPAPDEGEHAEAMSSDTARAIVHALRYESEFAVVDVGSGLDEPRAAVLERADRVVLVLTPDLPALRAARRTLDQWERLAVRKRTDVAIVVNRRTKKDEVTPQVVQRVLGRPVTAVVPDGAALFETAVNAVELVTARTTVHTAVASAALAVVRDPNDVEPPPEVTDQPRRRRPARAARRSERSRRRRGAASPDATTADAESPDSTIPDTTIPDTASRDEGSASDAPEAAAETAPEKAPEETSEKESVTSGSESGQAAVELPFVVLMGLTVFVLCLQAVFWAGGLLAARGAADEGSRHIGIVGMPAEGDDVERARLERLVEARVPSPWDNDVEVDLDGDDVVVTLDSPTVIPGVHLSVDARVGVFEEPS</sequence>
<dbReference type="PANTHER" id="PTHR43384:SF6">
    <property type="entry name" value="SEPTUM SITE-DETERMINING PROTEIN MIND HOMOLOG, CHLOROPLASTIC"/>
    <property type="match status" value="1"/>
</dbReference>
<dbReference type="GO" id="GO:0051782">
    <property type="term" value="P:negative regulation of cell division"/>
    <property type="evidence" value="ECO:0007669"/>
    <property type="project" value="TreeGrafter"/>
</dbReference>
<dbReference type="SUPFAM" id="SSF52172">
    <property type="entry name" value="CheY-like"/>
    <property type="match status" value="1"/>
</dbReference>
<dbReference type="GO" id="GO:0005829">
    <property type="term" value="C:cytosol"/>
    <property type="evidence" value="ECO:0007669"/>
    <property type="project" value="TreeGrafter"/>
</dbReference>
<dbReference type="GO" id="GO:0000160">
    <property type="term" value="P:phosphorelay signal transduction system"/>
    <property type="evidence" value="ECO:0007669"/>
    <property type="project" value="InterPro"/>
</dbReference>
<dbReference type="GO" id="GO:0009898">
    <property type="term" value="C:cytoplasmic side of plasma membrane"/>
    <property type="evidence" value="ECO:0007669"/>
    <property type="project" value="TreeGrafter"/>
</dbReference>
<keyword evidence="5" id="KW-1133">Transmembrane helix</keyword>
<dbReference type="GO" id="GO:0005524">
    <property type="term" value="F:ATP binding"/>
    <property type="evidence" value="ECO:0007669"/>
    <property type="project" value="UniProtKB-KW"/>
</dbReference>
<proteinExistence type="predicted"/>
<dbReference type="RefSeq" id="WP_169925429.1">
    <property type="nucleotide sequence ID" value="NZ_PDJG01000001.1"/>
</dbReference>
<organism evidence="7 8">
    <name type="scientific">Sanguibacter antarcticus</name>
    <dbReference type="NCBI Taxonomy" id="372484"/>
    <lineage>
        <taxon>Bacteria</taxon>
        <taxon>Bacillati</taxon>
        <taxon>Actinomycetota</taxon>
        <taxon>Actinomycetes</taxon>
        <taxon>Micrococcales</taxon>
        <taxon>Sanguibacteraceae</taxon>
        <taxon>Sanguibacter</taxon>
    </lineage>
</organism>
<accession>A0A2A9E919</accession>
<feature type="compositionally biased region" description="Low complexity" evidence="4">
    <location>
        <begin position="427"/>
        <end position="439"/>
    </location>
</feature>
<keyword evidence="1" id="KW-0547">Nucleotide-binding</keyword>